<reference evidence="1 2" key="2">
    <citation type="submission" date="2014-09" db="EMBL/GenBank/DDBJ databases">
        <authorList>
            <consortium name="NBRP consortium"/>
            <person name="Sawabe T."/>
            <person name="Meirelles P."/>
            <person name="Nakanishi M."/>
            <person name="Sayaka M."/>
            <person name="Hattori M."/>
            <person name="Ohkuma M."/>
        </authorList>
    </citation>
    <scope>NUCLEOTIDE SEQUENCE [LARGE SCALE GENOMIC DNA]</scope>
    <source>
        <strain evidence="2">JCM19235</strain>
    </source>
</reference>
<dbReference type="InterPro" id="IPR036390">
    <property type="entry name" value="WH_DNA-bd_sf"/>
</dbReference>
<gene>
    <name evidence="1" type="ORF">JCM19235_1261</name>
</gene>
<keyword evidence="2" id="KW-1185">Reference proteome</keyword>
<name>A0A090S5I0_9VIBR</name>
<comment type="caution">
    <text evidence="1">The sequence shown here is derived from an EMBL/GenBank/DDBJ whole genome shotgun (WGS) entry which is preliminary data.</text>
</comment>
<dbReference type="Gene3D" id="1.10.10.10">
    <property type="entry name" value="Winged helix-like DNA-binding domain superfamily/Winged helix DNA-binding domain"/>
    <property type="match status" value="1"/>
</dbReference>
<organism evidence="1 2">
    <name type="scientific">Vibrio maritimus</name>
    <dbReference type="NCBI Taxonomy" id="990268"/>
    <lineage>
        <taxon>Bacteria</taxon>
        <taxon>Pseudomonadati</taxon>
        <taxon>Pseudomonadota</taxon>
        <taxon>Gammaproteobacteria</taxon>
        <taxon>Vibrionales</taxon>
        <taxon>Vibrionaceae</taxon>
        <taxon>Vibrio</taxon>
    </lineage>
</organism>
<dbReference type="AlphaFoldDB" id="A0A090S5I0"/>
<evidence type="ECO:0000313" key="2">
    <source>
        <dbReference type="Proteomes" id="UP000029228"/>
    </source>
</evidence>
<dbReference type="STRING" id="990268.JCM19235_1261"/>
<sequence>MMMILEVVLKRNTDGSLVDLDEIIERVDYEVTKPAIQFTIRRMIEHGVIEKAGRDSRRGRARTTFRVTELGYEVVKVTT</sequence>
<reference evidence="1 2" key="1">
    <citation type="submission" date="2014-09" db="EMBL/GenBank/DDBJ databases">
        <title>Vibrio maritimus JCM 19235. (C45) whole genome shotgun sequence.</title>
        <authorList>
            <person name="Sawabe T."/>
            <person name="Meirelles P."/>
            <person name="Nakanishi M."/>
            <person name="Sayaka M."/>
            <person name="Hattori M."/>
            <person name="Ohkuma M."/>
        </authorList>
    </citation>
    <scope>NUCLEOTIDE SEQUENCE [LARGE SCALE GENOMIC DNA]</scope>
    <source>
        <strain evidence="2">JCM19235</strain>
    </source>
</reference>
<dbReference type="SUPFAM" id="SSF46785">
    <property type="entry name" value="Winged helix' DNA-binding domain"/>
    <property type="match status" value="1"/>
</dbReference>
<proteinExistence type="predicted"/>
<dbReference type="Proteomes" id="UP000029228">
    <property type="component" value="Unassembled WGS sequence"/>
</dbReference>
<dbReference type="InterPro" id="IPR036388">
    <property type="entry name" value="WH-like_DNA-bd_sf"/>
</dbReference>
<protein>
    <submittedName>
        <fullName evidence="1">Uncharacterized protein</fullName>
    </submittedName>
</protein>
<evidence type="ECO:0000313" key="1">
    <source>
        <dbReference type="EMBL" id="GAL22960.1"/>
    </source>
</evidence>
<accession>A0A090S5I0</accession>
<dbReference type="EMBL" id="BBMR01000017">
    <property type="protein sequence ID" value="GAL22960.1"/>
    <property type="molecule type" value="Genomic_DNA"/>
</dbReference>